<sequence length="458" mass="51461">MPSAVAEPDRARKGKESGLTLVCESQTNESSLDSQSEEPIYLELDFGDRIYIKPLEYGTFSRWTAIEGLMMDLERDGMVIQELWDGIEKMRVCSGDWDARVRPGWNLEMPCRNEEACLQKDRTEDGSDGEDTDDDEDRWIDEVLDQNSTQTMNDMAARIANLRSILPDLESALTTFTHSSSKFRVVRTVNPTNTQPKTLYILDSSFNPPSIAHLSLVQSALKNHGQSEHSPYRLLLLFSTQNADKAPSPASFVQRIALMTIFAEDFSRSLKMGSAGTELSDLSIDIGLTKEPYYSDKSIAIRDTSPPFYSSEPIHVHLIGYDTLIRFCNPKYYPKYDPPLSALKPFFDDGHKLRVTQRPTDPNDKSSNEFGTVEAQQKYVNDLKNGTREKDGFRPEWADNIDMVEANDSVGVSSTRVRGAAKDGNWDLVEELCTEGVAAWLRDQALYSEDASGKKLSS</sequence>
<dbReference type="PANTHER" id="PTHR31285">
    <property type="entry name" value="NICOTINAMIDE MONONUCLEOTIDE ADENYLYLTRANSFERASE"/>
    <property type="match status" value="1"/>
</dbReference>
<dbReference type="EMBL" id="SWKV01000032">
    <property type="protein sequence ID" value="KAF3039170.1"/>
    <property type="molecule type" value="Genomic_DNA"/>
</dbReference>
<gene>
    <name evidence="1" type="ORF">E8E12_005286</name>
</gene>
<reference evidence="1" key="1">
    <citation type="submission" date="2019-04" db="EMBL/GenBank/DDBJ databases">
        <title>Sequencing of skin fungus with MAO and IRED activity.</title>
        <authorList>
            <person name="Marsaioli A.J."/>
            <person name="Bonatto J.M.C."/>
            <person name="Reis Junior O."/>
        </authorList>
    </citation>
    <scope>NUCLEOTIDE SEQUENCE</scope>
    <source>
        <strain evidence="1">28M1</strain>
    </source>
</reference>
<dbReference type="Proteomes" id="UP000758155">
    <property type="component" value="Unassembled WGS sequence"/>
</dbReference>
<proteinExistence type="predicted"/>
<dbReference type="GO" id="GO:0005634">
    <property type="term" value="C:nucleus"/>
    <property type="evidence" value="ECO:0007669"/>
    <property type="project" value="TreeGrafter"/>
</dbReference>
<dbReference type="PANTHER" id="PTHR31285:SF0">
    <property type="entry name" value="NICOTINAMIDE MONONUCLEOTIDE ADENYLYLTRANSFERASE"/>
    <property type="match status" value="1"/>
</dbReference>
<evidence type="ECO:0008006" key="3">
    <source>
        <dbReference type="Google" id="ProtNLM"/>
    </source>
</evidence>
<dbReference type="Gene3D" id="3.40.50.620">
    <property type="entry name" value="HUPs"/>
    <property type="match status" value="1"/>
</dbReference>
<keyword evidence="2" id="KW-1185">Reference proteome</keyword>
<dbReference type="SUPFAM" id="SSF52374">
    <property type="entry name" value="Nucleotidylyl transferase"/>
    <property type="match status" value="1"/>
</dbReference>
<protein>
    <recommendedName>
        <fullName evidence="3">Nicotinamide-nucleotide adenylyltransferase</fullName>
    </recommendedName>
</protein>
<dbReference type="GO" id="GO:0000309">
    <property type="term" value="F:nicotinamide-nucleotide adenylyltransferase activity"/>
    <property type="evidence" value="ECO:0007669"/>
    <property type="project" value="TreeGrafter"/>
</dbReference>
<dbReference type="GO" id="GO:0016887">
    <property type="term" value="F:ATP hydrolysis activity"/>
    <property type="evidence" value="ECO:0007669"/>
    <property type="project" value="TreeGrafter"/>
</dbReference>
<name>A0A9P5C0U4_9PLEO</name>
<organism evidence="1 2">
    <name type="scientific">Didymella heteroderae</name>
    <dbReference type="NCBI Taxonomy" id="1769908"/>
    <lineage>
        <taxon>Eukaryota</taxon>
        <taxon>Fungi</taxon>
        <taxon>Dikarya</taxon>
        <taxon>Ascomycota</taxon>
        <taxon>Pezizomycotina</taxon>
        <taxon>Dothideomycetes</taxon>
        <taxon>Pleosporomycetidae</taxon>
        <taxon>Pleosporales</taxon>
        <taxon>Pleosporineae</taxon>
        <taxon>Didymellaceae</taxon>
        <taxon>Didymella</taxon>
    </lineage>
</organism>
<dbReference type="AlphaFoldDB" id="A0A9P5C0U4"/>
<dbReference type="OrthoDB" id="5591297at2759"/>
<comment type="caution">
    <text evidence="1">The sequence shown here is derived from an EMBL/GenBank/DDBJ whole genome shotgun (WGS) entry which is preliminary data.</text>
</comment>
<evidence type="ECO:0000313" key="1">
    <source>
        <dbReference type="EMBL" id="KAF3039170.1"/>
    </source>
</evidence>
<evidence type="ECO:0000313" key="2">
    <source>
        <dbReference type="Proteomes" id="UP000758155"/>
    </source>
</evidence>
<dbReference type="GO" id="GO:0005737">
    <property type="term" value="C:cytoplasm"/>
    <property type="evidence" value="ECO:0007669"/>
    <property type="project" value="TreeGrafter"/>
</dbReference>
<dbReference type="InterPro" id="IPR014729">
    <property type="entry name" value="Rossmann-like_a/b/a_fold"/>
</dbReference>
<accession>A0A9P5C0U4</accession>